<dbReference type="InterPro" id="IPR013482">
    <property type="entry name" value="Molybde_CF_guanTrfase"/>
</dbReference>
<comment type="cofactor">
    <cofactor evidence="8">
        <name>Mg(2+)</name>
        <dbReference type="ChEBI" id="CHEBI:18420"/>
    </cofactor>
</comment>
<comment type="catalytic activity">
    <reaction evidence="8">
        <text>Mo-molybdopterin + GTP + H(+) = Mo-molybdopterin guanine dinucleotide + diphosphate</text>
        <dbReference type="Rhea" id="RHEA:34243"/>
        <dbReference type="ChEBI" id="CHEBI:15378"/>
        <dbReference type="ChEBI" id="CHEBI:33019"/>
        <dbReference type="ChEBI" id="CHEBI:37565"/>
        <dbReference type="ChEBI" id="CHEBI:71302"/>
        <dbReference type="ChEBI" id="CHEBI:71310"/>
        <dbReference type="EC" id="2.7.7.77"/>
    </reaction>
</comment>
<evidence type="ECO:0000313" key="11">
    <source>
        <dbReference type="Proteomes" id="UP000640583"/>
    </source>
</evidence>
<keyword evidence="5 8" id="KW-0460">Magnesium</keyword>
<feature type="binding site" evidence="8">
    <location>
        <position position="27"/>
    </location>
    <ligand>
        <name>GTP</name>
        <dbReference type="ChEBI" id="CHEBI:37565"/>
    </ligand>
</feature>
<comment type="subunit">
    <text evidence="8">Monomer.</text>
</comment>
<evidence type="ECO:0000256" key="7">
    <source>
        <dbReference type="ARBA" id="ARBA00023150"/>
    </source>
</evidence>
<evidence type="ECO:0000256" key="3">
    <source>
        <dbReference type="ARBA" id="ARBA00022723"/>
    </source>
</evidence>
<keyword evidence="1 8" id="KW-0963">Cytoplasm</keyword>
<evidence type="ECO:0000313" key="10">
    <source>
        <dbReference type="EMBL" id="MBI1493673.1"/>
    </source>
</evidence>
<name>A0A8J7IIY0_9RHOB</name>
<dbReference type="InterPro" id="IPR029044">
    <property type="entry name" value="Nucleotide-diphossugar_trans"/>
</dbReference>
<dbReference type="AlphaFoldDB" id="A0A8J7IIY0"/>
<dbReference type="InterPro" id="IPR025877">
    <property type="entry name" value="MobA-like_NTP_Trfase"/>
</dbReference>
<reference evidence="10" key="1">
    <citation type="submission" date="2020-10" db="EMBL/GenBank/DDBJ databases">
        <title>Paenihalocynthiibacter styelae gen. nov., sp. nov., isolated from stalked sea squirt Styela clava.</title>
        <authorList>
            <person name="Kim Y.-O."/>
            <person name="Yoon J.-H."/>
        </authorList>
    </citation>
    <scope>NUCLEOTIDE SEQUENCE</scope>
    <source>
        <strain evidence="10">MYP1-1</strain>
    </source>
</reference>
<evidence type="ECO:0000256" key="2">
    <source>
        <dbReference type="ARBA" id="ARBA00022679"/>
    </source>
</evidence>
<feature type="binding site" evidence="8">
    <location>
        <position position="106"/>
    </location>
    <ligand>
        <name>GTP</name>
        <dbReference type="ChEBI" id="CHEBI:37565"/>
    </ligand>
</feature>
<keyword evidence="6 8" id="KW-0342">GTP-binding</keyword>
<keyword evidence="10" id="KW-0548">Nucleotidyltransferase</keyword>
<feature type="binding site" evidence="8">
    <location>
        <position position="106"/>
    </location>
    <ligand>
        <name>Mg(2+)</name>
        <dbReference type="ChEBI" id="CHEBI:18420"/>
    </ligand>
</feature>
<evidence type="ECO:0000256" key="4">
    <source>
        <dbReference type="ARBA" id="ARBA00022741"/>
    </source>
</evidence>
<evidence type="ECO:0000259" key="9">
    <source>
        <dbReference type="Pfam" id="PF12804"/>
    </source>
</evidence>
<comment type="function">
    <text evidence="8">Transfers a GMP moiety from GTP to Mo-molybdopterin (Mo-MPT) cofactor (Moco or molybdenum cofactor) to form Mo-molybdopterin guanine dinucleotide (Mo-MGD) cofactor.</text>
</comment>
<feature type="binding site" evidence="8">
    <location>
        <position position="55"/>
    </location>
    <ligand>
        <name>GTP</name>
        <dbReference type="ChEBI" id="CHEBI:37565"/>
    </ligand>
</feature>
<keyword evidence="2 8" id="KW-0808">Transferase</keyword>
<keyword evidence="3 8" id="KW-0479">Metal-binding</keyword>
<dbReference type="HAMAP" id="MF_00316">
    <property type="entry name" value="MobA"/>
    <property type="match status" value="1"/>
</dbReference>
<comment type="caution">
    <text evidence="10">The sequence shown here is derived from an EMBL/GenBank/DDBJ whole genome shotgun (WGS) entry which is preliminary data.</text>
</comment>
<organism evidence="10 11">
    <name type="scientific">Halocynthiibacter styelae</name>
    <dbReference type="NCBI Taxonomy" id="2761955"/>
    <lineage>
        <taxon>Bacteria</taxon>
        <taxon>Pseudomonadati</taxon>
        <taxon>Pseudomonadota</taxon>
        <taxon>Alphaproteobacteria</taxon>
        <taxon>Rhodobacterales</taxon>
        <taxon>Paracoccaceae</taxon>
        <taxon>Halocynthiibacter</taxon>
    </lineage>
</organism>
<dbReference type="GO" id="GO:0046872">
    <property type="term" value="F:metal ion binding"/>
    <property type="evidence" value="ECO:0007669"/>
    <property type="project" value="UniProtKB-KW"/>
</dbReference>
<accession>A0A8J7IIY0</accession>
<dbReference type="NCBIfam" id="TIGR02665">
    <property type="entry name" value="molyb_mobA"/>
    <property type="match status" value="1"/>
</dbReference>
<dbReference type="CDD" id="cd02503">
    <property type="entry name" value="MobA"/>
    <property type="match status" value="1"/>
</dbReference>
<dbReference type="GO" id="GO:0005737">
    <property type="term" value="C:cytoplasm"/>
    <property type="evidence" value="ECO:0007669"/>
    <property type="project" value="UniProtKB-SubCell"/>
</dbReference>
<dbReference type="RefSeq" id="WP_228848500.1">
    <property type="nucleotide sequence ID" value="NZ_JADCKQ010000005.1"/>
</dbReference>
<feature type="binding site" evidence="8">
    <location>
        <position position="73"/>
    </location>
    <ligand>
        <name>GTP</name>
        <dbReference type="ChEBI" id="CHEBI:37565"/>
    </ligand>
</feature>
<gene>
    <name evidence="8 10" type="primary">mobA</name>
    <name evidence="10" type="ORF">H1D41_08520</name>
</gene>
<dbReference type="GO" id="GO:1902758">
    <property type="term" value="P:bis(molybdopterin guanine dinucleotide)molybdenum biosynthetic process"/>
    <property type="evidence" value="ECO:0007669"/>
    <property type="project" value="TreeGrafter"/>
</dbReference>
<dbReference type="Gene3D" id="3.90.550.10">
    <property type="entry name" value="Spore Coat Polysaccharide Biosynthesis Protein SpsA, Chain A"/>
    <property type="match status" value="1"/>
</dbReference>
<comment type="subcellular location">
    <subcellularLocation>
        <location evidence="8">Cytoplasm</location>
    </subcellularLocation>
</comment>
<evidence type="ECO:0000256" key="6">
    <source>
        <dbReference type="ARBA" id="ARBA00023134"/>
    </source>
</evidence>
<evidence type="ECO:0000256" key="8">
    <source>
        <dbReference type="HAMAP-Rule" id="MF_00316"/>
    </source>
</evidence>
<dbReference type="Pfam" id="PF12804">
    <property type="entry name" value="NTP_transf_3"/>
    <property type="match status" value="1"/>
</dbReference>
<feature type="binding site" evidence="8">
    <location>
        <begin position="9"/>
        <end position="11"/>
    </location>
    <ligand>
        <name>GTP</name>
        <dbReference type="ChEBI" id="CHEBI:37565"/>
    </ligand>
</feature>
<keyword evidence="7 8" id="KW-0501">Molybdenum cofactor biosynthesis</keyword>
<dbReference type="GO" id="GO:0005525">
    <property type="term" value="F:GTP binding"/>
    <property type="evidence" value="ECO:0007669"/>
    <property type="project" value="UniProtKB-UniRule"/>
</dbReference>
<evidence type="ECO:0000256" key="1">
    <source>
        <dbReference type="ARBA" id="ARBA00022490"/>
    </source>
</evidence>
<evidence type="ECO:0000256" key="5">
    <source>
        <dbReference type="ARBA" id="ARBA00022842"/>
    </source>
</evidence>
<comment type="similarity">
    <text evidence="8">Belongs to the MobA family.</text>
</comment>
<dbReference type="EC" id="2.7.7.77" evidence="8"/>
<dbReference type="EMBL" id="JADCKQ010000005">
    <property type="protein sequence ID" value="MBI1493673.1"/>
    <property type="molecule type" value="Genomic_DNA"/>
</dbReference>
<dbReference type="GO" id="GO:0061603">
    <property type="term" value="F:molybdenum cofactor guanylyltransferase activity"/>
    <property type="evidence" value="ECO:0007669"/>
    <property type="project" value="UniProtKB-EC"/>
</dbReference>
<feature type="domain" description="MobA-like NTP transferase" evidence="9">
    <location>
        <begin position="6"/>
        <end position="171"/>
    </location>
</feature>
<keyword evidence="11" id="KW-1185">Reference proteome</keyword>
<dbReference type="Proteomes" id="UP000640583">
    <property type="component" value="Unassembled WGS sequence"/>
</dbReference>
<dbReference type="SUPFAM" id="SSF53448">
    <property type="entry name" value="Nucleotide-diphospho-sugar transferases"/>
    <property type="match status" value="1"/>
</dbReference>
<sequence>MKSPLGVILAGGQATRLGGSDANLVDKGLMQLGGRVILDHVLARFEPQVAQLVLNANGDASRFKAFNLPVIADAPGDLAGPLAGILAGLDYAAVHGFDHIVTAAADTPFLPPDLVPQLQLQAEITGAPVVLSATPCPTRKQQRQPTFGLWSVDLRDDLRAALSDGLRKIVAFTQPRGNAYAEFALTGDVNPFFNVNTPEDLAQAHEILKG</sequence>
<proteinExistence type="inferred from homology"/>
<comment type="domain">
    <text evidence="8">The N-terminal domain determines nucleotide recognition and specific binding, while the C-terminal domain determines the specific binding to the target protein.</text>
</comment>
<dbReference type="PANTHER" id="PTHR19136">
    <property type="entry name" value="MOLYBDENUM COFACTOR GUANYLYLTRANSFERASE"/>
    <property type="match status" value="1"/>
</dbReference>
<keyword evidence="4 8" id="KW-0547">Nucleotide-binding</keyword>
<protein>
    <recommendedName>
        <fullName evidence="8">Molybdenum cofactor guanylyltransferase</fullName>
        <shortName evidence="8">MoCo guanylyltransferase</shortName>
        <ecNumber evidence="8">2.7.7.77</ecNumber>
    </recommendedName>
    <alternativeName>
        <fullName evidence="8">GTP:molybdopterin guanylyltransferase</fullName>
    </alternativeName>
    <alternativeName>
        <fullName evidence="8">Mo-MPT guanylyltransferase</fullName>
    </alternativeName>
    <alternativeName>
        <fullName evidence="8">Molybdopterin guanylyltransferase</fullName>
    </alternativeName>
    <alternativeName>
        <fullName evidence="8">Molybdopterin-guanine dinucleotide synthase</fullName>
        <shortName evidence="8">MGD synthase</shortName>
    </alternativeName>
</protein>
<dbReference type="PANTHER" id="PTHR19136:SF81">
    <property type="entry name" value="MOLYBDENUM COFACTOR GUANYLYLTRANSFERASE"/>
    <property type="match status" value="1"/>
</dbReference>